<dbReference type="Gene3D" id="3.10.20.90">
    <property type="entry name" value="Phosphatidylinositol 3-kinase Catalytic Subunit, Chain A, domain 1"/>
    <property type="match status" value="1"/>
</dbReference>
<feature type="compositionally biased region" description="Polar residues" evidence="1">
    <location>
        <begin position="1"/>
        <end position="16"/>
    </location>
</feature>
<accession>A0A6N2L5L1</accession>
<dbReference type="CDD" id="cd06410">
    <property type="entry name" value="PB1_UP2"/>
    <property type="match status" value="1"/>
</dbReference>
<reference evidence="3" key="1">
    <citation type="submission" date="2019-03" db="EMBL/GenBank/DDBJ databases">
        <authorList>
            <person name="Mank J."/>
            <person name="Almeida P."/>
        </authorList>
    </citation>
    <scope>NUCLEOTIDE SEQUENCE</scope>
    <source>
        <strain evidence="3">78183</strain>
    </source>
</reference>
<dbReference type="Pfam" id="PF00564">
    <property type="entry name" value="PB1"/>
    <property type="match status" value="1"/>
</dbReference>
<gene>
    <name evidence="3" type="ORF">SVIM_LOCUS176169</name>
</gene>
<evidence type="ECO:0000259" key="2">
    <source>
        <dbReference type="SMART" id="SM00666"/>
    </source>
</evidence>
<dbReference type="InterPro" id="IPR053198">
    <property type="entry name" value="Gynoecium_Dev_Regulator"/>
</dbReference>
<protein>
    <recommendedName>
        <fullName evidence="2">PB1 domain-containing protein</fullName>
    </recommendedName>
</protein>
<dbReference type="AlphaFoldDB" id="A0A6N2L5L1"/>
<feature type="region of interest" description="Disordered" evidence="1">
    <location>
        <begin position="1"/>
        <end position="37"/>
    </location>
</feature>
<dbReference type="FunFam" id="3.10.20.90:FF:000058">
    <property type="entry name" value="Octicosapeptide/phox/Bem1p domain kinase superfamily protein"/>
    <property type="match status" value="1"/>
</dbReference>
<evidence type="ECO:0000313" key="3">
    <source>
        <dbReference type="EMBL" id="VFU35462.1"/>
    </source>
</evidence>
<name>A0A6N2L5L1_SALVM</name>
<dbReference type="SUPFAM" id="SSF54277">
    <property type="entry name" value="CAD &amp; PB1 domains"/>
    <property type="match status" value="1"/>
</dbReference>
<dbReference type="EMBL" id="CAADRP010001112">
    <property type="protein sequence ID" value="VFU35462.1"/>
    <property type="molecule type" value="Genomic_DNA"/>
</dbReference>
<dbReference type="PANTHER" id="PTHR31066:SF100">
    <property type="entry name" value="PB1 DOMAIN-CONTAINING PROTEIN"/>
    <property type="match status" value="1"/>
</dbReference>
<feature type="domain" description="PB1" evidence="2">
    <location>
        <begin position="56"/>
        <end position="145"/>
    </location>
</feature>
<dbReference type="InterPro" id="IPR000270">
    <property type="entry name" value="PB1_dom"/>
</dbReference>
<organism evidence="3">
    <name type="scientific">Salix viminalis</name>
    <name type="common">Common osier</name>
    <name type="synonym">Basket willow</name>
    <dbReference type="NCBI Taxonomy" id="40686"/>
    <lineage>
        <taxon>Eukaryota</taxon>
        <taxon>Viridiplantae</taxon>
        <taxon>Streptophyta</taxon>
        <taxon>Embryophyta</taxon>
        <taxon>Tracheophyta</taxon>
        <taxon>Spermatophyta</taxon>
        <taxon>Magnoliopsida</taxon>
        <taxon>eudicotyledons</taxon>
        <taxon>Gunneridae</taxon>
        <taxon>Pentapetalae</taxon>
        <taxon>rosids</taxon>
        <taxon>fabids</taxon>
        <taxon>Malpighiales</taxon>
        <taxon>Salicaceae</taxon>
        <taxon>Saliceae</taxon>
        <taxon>Salix</taxon>
    </lineage>
</organism>
<dbReference type="SMART" id="SM00666">
    <property type="entry name" value="PB1"/>
    <property type="match status" value="1"/>
</dbReference>
<evidence type="ECO:0000256" key="1">
    <source>
        <dbReference type="SAM" id="MobiDB-lite"/>
    </source>
</evidence>
<sequence length="523" mass="56712">MENTYFNSYPDSGDSSPRSREIDFDNPTPWEDQSQQPQSYKAKFMCSYGGKIHPRPHDNQLTYMGGETKILAAERNIKFPSMISKLSALCGDTDVAFKYQLPGEDLDALISVTNDDDLEHMMHEYDRLYRASAKPARMRLFLFPVNPSPASFGSDGGKSDRERFVEALNSVPTQVSEATKTAASNVDFLFGLDKGAPPPPPPVKVPDLPEIHVGSGHDDRVIGPDPLNLQAQLQRMQIREPEQQVGYNRKNSDENLAAGYAAAGSDYYMQKLPEKAPPANLPVTMPQQVSAPPGYWPEKQAAGGGFPAGMTMTTSPSQMEQPVYVIQGPGPGTVYHHAPPVMRQVTGQTGQGYYMQRMGGPGHGQDVYREQAVYNMVPQHQQPPPQMGPMGVMRPSGPGVAMTDAGYAQMAYDSSVGRQVYYAAAGGVVHQQQQQQQQQPLQYQGVVGGVAVSGEMRHGGGGGPLGPEAKVATGKVPQASVVNLGWVVGGIIILTFALRSRAVVGIDRPIMSKVTSLIIERLQ</sequence>
<proteinExistence type="predicted"/>
<dbReference type="PANTHER" id="PTHR31066">
    <property type="entry name" value="OS05G0427100 PROTEIN-RELATED"/>
    <property type="match status" value="1"/>
</dbReference>